<dbReference type="AlphaFoldDB" id="A0A8K0J0A1"/>
<evidence type="ECO:0000256" key="1">
    <source>
        <dbReference type="SAM" id="SignalP"/>
    </source>
</evidence>
<keyword evidence="3" id="KW-1185">Reference proteome</keyword>
<accession>A0A8K0J0A1</accession>
<feature type="chain" id="PRO_5035441137" description="Hydrophobin" evidence="1">
    <location>
        <begin position="17"/>
        <end position="94"/>
    </location>
</feature>
<protein>
    <recommendedName>
        <fullName evidence="4">Hydrophobin</fullName>
    </recommendedName>
</protein>
<evidence type="ECO:0000313" key="2">
    <source>
        <dbReference type="EMBL" id="KAG5915128.1"/>
    </source>
</evidence>
<sequence length="94" mass="10024">MYFPTTLLAVAAVAAAAPSLDLAPRRESCKHIVCANDKSVAVDLGLNIDLLGIAIKLDLDLNILLVHSRRCELAFCCPDKVEAGVTVPDTCTRC</sequence>
<feature type="signal peptide" evidence="1">
    <location>
        <begin position="1"/>
        <end position="16"/>
    </location>
</feature>
<name>A0A8K0J0A1_9HYPO</name>
<comment type="caution">
    <text evidence="2">The sequence shown here is derived from an EMBL/GenBank/DDBJ whole genome shotgun (WGS) entry which is preliminary data.</text>
</comment>
<keyword evidence="1" id="KW-0732">Signal</keyword>
<reference evidence="2" key="1">
    <citation type="journal article" date="2020" name="bioRxiv">
        <title>Whole genome comparisons of ergot fungi reveals the divergence and evolution of species within the genus Claviceps are the result of varying mechanisms driving genome evolution and host range expansion.</title>
        <authorList>
            <person name="Wyka S.A."/>
            <person name="Mondo S.J."/>
            <person name="Liu M."/>
            <person name="Dettman J."/>
            <person name="Nalam V."/>
            <person name="Broders K.D."/>
        </authorList>
    </citation>
    <scope>NUCLEOTIDE SEQUENCE</scope>
    <source>
        <strain evidence="2">CCC 489</strain>
    </source>
</reference>
<gene>
    <name evidence="2" type="ORF">E4U42_000144</name>
</gene>
<evidence type="ECO:0008006" key="4">
    <source>
        <dbReference type="Google" id="ProtNLM"/>
    </source>
</evidence>
<proteinExistence type="predicted"/>
<evidence type="ECO:0000313" key="3">
    <source>
        <dbReference type="Proteomes" id="UP000811619"/>
    </source>
</evidence>
<organism evidence="2 3">
    <name type="scientific">Claviceps africana</name>
    <dbReference type="NCBI Taxonomy" id="83212"/>
    <lineage>
        <taxon>Eukaryota</taxon>
        <taxon>Fungi</taxon>
        <taxon>Dikarya</taxon>
        <taxon>Ascomycota</taxon>
        <taxon>Pezizomycotina</taxon>
        <taxon>Sordariomycetes</taxon>
        <taxon>Hypocreomycetidae</taxon>
        <taxon>Hypocreales</taxon>
        <taxon>Clavicipitaceae</taxon>
        <taxon>Claviceps</taxon>
    </lineage>
</organism>
<dbReference type="EMBL" id="SRPY01001021">
    <property type="protein sequence ID" value="KAG5915128.1"/>
    <property type="molecule type" value="Genomic_DNA"/>
</dbReference>
<dbReference type="Proteomes" id="UP000811619">
    <property type="component" value="Unassembled WGS sequence"/>
</dbReference>